<keyword evidence="3 8" id="KW-0436">Ligase</keyword>
<evidence type="ECO:0000256" key="4">
    <source>
        <dbReference type="ARBA" id="ARBA00022684"/>
    </source>
</evidence>
<dbReference type="InterPro" id="IPR014746">
    <property type="entry name" value="Gln_synth/guanido_kin_cat_dom"/>
</dbReference>
<comment type="similarity">
    <text evidence="2 8">Belongs to the glutamate--cysteine ligase type 1 family. Type 1 subfamily.</text>
</comment>
<evidence type="ECO:0000256" key="5">
    <source>
        <dbReference type="ARBA" id="ARBA00022741"/>
    </source>
</evidence>
<comment type="catalytic activity">
    <reaction evidence="7 8 9">
        <text>L-cysteine + L-glutamate + ATP = gamma-L-glutamyl-L-cysteine + ADP + phosphate + H(+)</text>
        <dbReference type="Rhea" id="RHEA:13285"/>
        <dbReference type="ChEBI" id="CHEBI:15378"/>
        <dbReference type="ChEBI" id="CHEBI:29985"/>
        <dbReference type="ChEBI" id="CHEBI:30616"/>
        <dbReference type="ChEBI" id="CHEBI:35235"/>
        <dbReference type="ChEBI" id="CHEBI:43474"/>
        <dbReference type="ChEBI" id="CHEBI:58173"/>
        <dbReference type="ChEBI" id="CHEBI:456216"/>
        <dbReference type="EC" id="6.3.2.2"/>
    </reaction>
</comment>
<evidence type="ECO:0000256" key="8">
    <source>
        <dbReference type="HAMAP-Rule" id="MF_00578"/>
    </source>
</evidence>
<dbReference type="UniPathway" id="UPA00142">
    <property type="reaction ID" value="UER00209"/>
</dbReference>
<dbReference type="InterPro" id="IPR007370">
    <property type="entry name" value="Glu_cys_ligase"/>
</dbReference>
<dbReference type="PANTHER" id="PTHR38761:SF1">
    <property type="entry name" value="GLUTAMATE--CYSTEINE LIGASE"/>
    <property type="match status" value="1"/>
</dbReference>
<dbReference type="Gene3D" id="3.30.590.20">
    <property type="match status" value="1"/>
</dbReference>
<dbReference type="EMBL" id="AHMU02000008">
    <property type="protein sequence ID" value="EMN23450.1"/>
    <property type="molecule type" value="Genomic_DNA"/>
</dbReference>
<keyword evidence="6 8" id="KW-0067">ATP-binding</keyword>
<proteinExistence type="inferred from homology"/>
<dbReference type="EC" id="6.3.2.2" evidence="8"/>
<dbReference type="NCBIfam" id="TIGR01434">
    <property type="entry name" value="glu_cys_ligase"/>
    <property type="match status" value="1"/>
</dbReference>
<dbReference type="GO" id="GO:0005524">
    <property type="term" value="F:ATP binding"/>
    <property type="evidence" value="ECO:0007669"/>
    <property type="project" value="UniProtKB-KW"/>
</dbReference>
<dbReference type="InterPro" id="IPR006334">
    <property type="entry name" value="Glut_cys_ligase"/>
</dbReference>
<dbReference type="PANTHER" id="PTHR38761">
    <property type="entry name" value="GLUTAMATE--CYSTEINE LIGASE"/>
    <property type="match status" value="1"/>
</dbReference>
<dbReference type="HAMAP" id="MF_00578">
    <property type="entry name" value="Glu_cys_ligase"/>
    <property type="match status" value="1"/>
</dbReference>
<dbReference type="RefSeq" id="WP_004470728.1">
    <property type="nucleotide sequence ID" value="NZ_AHMU02000008.1"/>
</dbReference>
<sequence length="520" mass="60435">MKTKEIARSKIEEVSLEILLRHAVKAKHGLEKESMRVGPDGKLAKTPHPMHLGSSLTNHYIKTDFAEPQLEYATRPRPKIEANIRELQDLHIYTLRQLDNELIWPFSMPPILPEDENEIPLGQYGTSHSGKWKTIYRHGLGLRYGRRMQTISGVHYNFSFSNVFLRQFLGKEVSNFTKEEISSLYLHVIRNFMRRVHYLTYLTGSSAVFDSTFLPNPGNLKFEKHKNFTIYSPYATSLRMSEIGYTSKVQDTLGIHYNSLEEYAERMCYAVHTPYSGYVSFSKNTDAQLNPNYLQIENEFYSPIRPKQVPKGNERPLDALLRRGIEYIEIRSLDIDPYSPVGVCRLNLAFTQLILLDSLLSSSPLISEEENSTLKENLNSVIWEGRNPELKINSNGTLKNFQTAGAEYSESLRHYAKILDLHTKRRMYQEAIDFQIKKWKNPDKTPSGKLLSEILKRNIEFRDKGMELARENRRALSYLEYSPGTLMKIEKETFRSFQEKEQLEKEEIQTQYPTVKLCNH</sequence>
<evidence type="ECO:0000256" key="2">
    <source>
        <dbReference type="ARBA" id="ARBA00008772"/>
    </source>
</evidence>
<name>M6JV00_9LEPT</name>
<feature type="domain" description="Glutamate--cysteine ligase" evidence="10">
    <location>
        <begin position="25"/>
        <end position="381"/>
    </location>
</feature>
<comment type="caution">
    <text evidence="11">The sequence shown here is derived from an EMBL/GenBank/DDBJ whole genome shotgun (WGS) entry which is preliminary data.</text>
</comment>
<dbReference type="GO" id="GO:0046872">
    <property type="term" value="F:metal ion binding"/>
    <property type="evidence" value="ECO:0007669"/>
    <property type="project" value="TreeGrafter"/>
</dbReference>
<evidence type="ECO:0000313" key="11">
    <source>
        <dbReference type="EMBL" id="EMN23450.1"/>
    </source>
</evidence>
<evidence type="ECO:0000259" key="10">
    <source>
        <dbReference type="Pfam" id="PF04262"/>
    </source>
</evidence>
<dbReference type="GO" id="GO:0005829">
    <property type="term" value="C:cytosol"/>
    <property type="evidence" value="ECO:0007669"/>
    <property type="project" value="TreeGrafter"/>
</dbReference>
<dbReference type="SUPFAM" id="SSF55931">
    <property type="entry name" value="Glutamine synthetase/guanido kinase"/>
    <property type="match status" value="1"/>
</dbReference>
<reference evidence="11 12" key="1">
    <citation type="submission" date="2013-01" db="EMBL/GenBank/DDBJ databases">
        <authorList>
            <person name="Harkins D.M."/>
            <person name="Durkin A.S."/>
            <person name="Brinkac L.M."/>
            <person name="Haft D.H."/>
            <person name="Selengut J.D."/>
            <person name="Sanka R."/>
            <person name="DePew J."/>
            <person name="Purushe J."/>
            <person name="Hartskeerl R.A."/>
            <person name="Ahmed A."/>
            <person name="van der Linden H."/>
            <person name="Goris M.G.A."/>
            <person name="Vinetz J.M."/>
            <person name="Sutton G.G."/>
            <person name="Nierman W.C."/>
            <person name="Fouts D.E."/>
        </authorList>
    </citation>
    <scope>NUCLEOTIDE SEQUENCE [LARGE SCALE GENOMIC DNA]</scope>
    <source>
        <strain evidence="11 12">MAVJ 401</strain>
    </source>
</reference>
<dbReference type="AlphaFoldDB" id="M6JV00"/>
<evidence type="ECO:0000313" key="12">
    <source>
        <dbReference type="Proteomes" id="UP000012106"/>
    </source>
</evidence>
<comment type="pathway">
    <text evidence="1 8 9">Sulfur metabolism; glutathione biosynthesis; glutathione from L-cysteine and L-glutamate: step 1/2.</text>
</comment>
<accession>M6JV00</accession>
<organism evidence="11 12">
    <name type="scientific">Leptospira santarosai serovar Arenal str. MAVJ 401</name>
    <dbReference type="NCBI Taxonomy" id="1049976"/>
    <lineage>
        <taxon>Bacteria</taxon>
        <taxon>Pseudomonadati</taxon>
        <taxon>Spirochaetota</taxon>
        <taxon>Spirochaetia</taxon>
        <taxon>Leptospirales</taxon>
        <taxon>Leptospiraceae</taxon>
        <taxon>Leptospira</taxon>
    </lineage>
</organism>
<evidence type="ECO:0000256" key="3">
    <source>
        <dbReference type="ARBA" id="ARBA00022598"/>
    </source>
</evidence>
<evidence type="ECO:0000256" key="7">
    <source>
        <dbReference type="ARBA" id="ARBA00048819"/>
    </source>
</evidence>
<evidence type="ECO:0000256" key="1">
    <source>
        <dbReference type="ARBA" id="ARBA00005006"/>
    </source>
</evidence>
<evidence type="ECO:0000256" key="6">
    <source>
        <dbReference type="ARBA" id="ARBA00022840"/>
    </source>
</evidence>
<dbReference type="Proteomes" id="UP000012106">
    <property type="component" value="Unassembled WGS sequence"/>
</dbReference>
<protein>
    <recommendedName>
        <fullName evidence="8">Glutamate--cysteine ligase</fullName>
        <ecNumber evidence="8">6.3.2.2</ecNumber>
    </recommendedName>
    <alternativeName>
        <fullName evidence="8">Gamma-ECS</fullName>
        <shortName evidence="8">GCS</shortName>
    </alternativeName>
    <alternativeName>
        <fullName evidence="8">Gamma-glutamylcysteine synthetase</fullName>
    </alternativeName>
</protein>
<evidence type="ECO:0000256" key="9">
    <source>
        <dbReference type="RuleBase" id="RU004391"/>
    </source>
</evidence>
<keyword evidence="5 8" id="KW-0547">Nucleotide-binding</keyword>
<dbReference type="Pfam" id="PF04262">
    <property type="entry name" value="Glu_cys_ligase"/>
    <property type="match status" value="1"/>
</dbReference>
<gene>
    <name evidence="8 11" type="primary">gshA</name>
    <name evidence="11" type="ORF">LEP1GSC063_0882</name>
</gene>
<dbReference type="GO" id="GO:0004357">
    <property type="term" value="F:glutamate-cysteine ligase activity"/>
    <property type="evidence" value="ECO:0007669"/>
    <property type="project" value="UniProtKB-UniRule"/>
</dbReference>
<dbReference type="GO" id="GO:0006750">
    <property type="term" value="P:glutathione biosynthetic process"/>
    <property type="evidence" value="ECO:0007669"/>
    <property type="project" value="UniProtKB-UniRule"/>
</dbReference>
<keyword evidence="4 8" id="KW-0317">Glutathione biosynthesis</keyword>